<feature type="chain" id="PRO_5015130903" evidence="1">
    <location>
        <begin position="17"/>
        <end position="66"/>
    </location>
</feature>
<sequence>MSFLFLLMDVLTPMDSQEQEELVRSFERNQAQQSRFWNWSASLIFCFTAFRMYSIFQQVSYPWELV</sequence>
<organism evidence="2 3">
    <name type="scientific">Rosa chinensis</name>
    <name type="common">China rose</name>
    <dbReference type="NCBI Taxonomy" id="74649"/>
    <lineage>
        <taxon>Eukaryota</taxon>
        <taxon>Viridiplantae</taxon>
        <taxon>Streptophyta</taxon>
        <taxon>Embryophyta</taxon>
        <taxon>Tracheophyta</taxon>
        <taxon>Spermatophyta</taxon>
        <taxon>Magnoliopsida</taxon>
        <taxon>eudicotyledons</taxon>
        <taxon>Gunneridae</taxon>
        <taxon>Pentapetalae</taxon>
        <taxon>rosids</taxon>
        <taxon>fabids</taxon>
        <taxon>Rosales</taxon>
        <taxon>Rosaceae</taxon>
        <taxon>Rosoideae</taxon>
        <taxon>Rosoideae incertae sedis</taxon>
        <taxon>Rosa</taxon>
    </lineage>
</organism>
<dbReference type="PANTHER" id="PTHR36784:SF1">
    <property type="entry name" value="HISTONE-LYSINE N-METHYLTRANSFERASE"/>
    <property type="match status" value="1"/>
</dbReference>
<proteinExistence type="predicted"/>
<dbReference type="PANTHER" id="PTHR36784">
    <property type="entry name" value="HISTONE-LYSINE N-METHYLTRANSFERASE"/>
    <property type="match status" value="1"/>
</dbReference>
<dbReference type="Proteomes" id="UP000238479">
    <property type="component" value="Chromosome 7"/>
</dbReference>
<feature type="signal peptide" evidence="1">
    <location>
        <begin position="1"/>
        <end position="16"/>
    </location>
</feature>
<evidence type="ECO:0000313" key="3">
    <source>
        <dbReference type="Proteomes" id="UP000238479"/>
    </source>
</evidence>
<accession>A0A2P6PEC0</accession>
<protein>
    <submittedName>
        <fullName evidence="2">Uncharacterized protein</fullName>
    </submittedName>
</protein>
<comment type="caution">
    <text evidence="2">The sequence shown here is derived from an EMBL/GenBank/DDBJ whole genome shotgun (WGS) entry which is preliminary data.</text>
</comment>
<dbReference type="EMBL" id="PDCK01000045">
    <property type="protein sequence ID" value="PRQ20274.1"/>
    <property type="molecule type" value="Genomic_DNA"/>
</dbReference>
<keyword evidence="1" id="KW-0732">Signal</keyword>
<evidence type="ECO:0000313" key="2">
    <source>
        <dbReference type="EMBL" id="PRQ20274.1"/>
    </source>
</evidence>
<keyword evidence="3" id="KW-1185">Reference proteome</keyword>
<dbReference type="AlphaFoldDB" id="A0A2P6PEC0"/>
<name>A0A2P6PEC0_ROSCH</name>
<gene>
    <name evidence="2" type="ORF">RchiOBHm_Chr7g0226351</name>
</gene>
<dbReference type="Gramene" id="PRQ20274">
    <property type="protein sequence ID" value="PRQ20274"/>
    <property type="gene ID" value="RchiOBHm_Chr7g0226351"/>
</dbReference>
<reference evidence="2 3" key="1">
    <citation type="journal article" date="2018" name="Nat. Genet.">
        <title>The Rosa genome provides new insights in the design of modern roses.</title>
        <authorList>
            <person name="Bendahmane M."/>
        </authorList>
    </citation>
    <scope>NUCLEOTIDE SEQUENCE [LARGE SCALE GENOMIC DNA]</scope>
    <source>
        <strain evidence="3">cv. Old Blush</strain>
    </source>
</reference>
<evidence type="ECO:0000256" key="1">
    <source>
        <dbReference type="SAM" id="SignalP"/>
    </source>
</evidence>